<dbReference type="Pfam" id="PF21788">
    <property type="entry name" value="TNP-like_GBD"/>
    <property type="match status" value="1"/>
</dbReference>
<keyword evidence="6" id="KW-1185">Reference proteome</keyword>
<gene>
    <name evidence="5" type="ORF">KUF71_010167</name>
</gene>
<dbReference type="InterPro" id="IPR048366">
    <property type="entry name" value="TNP-like_GBD"/>
</dbReference>
<dbReference type="Proteomes" id="UP001219518">
    <property type="component" value="Unassembled WGS sequence"/>
</dbReference>
<reference evidence="5" key="2">
    <citation type="journal article" date="2023" name="BMC Genomics">
        <title>Pest status, molecular evolution, and epigenetic factors derived from the genome assembly of Frankliniella fusca, a thysanopteran phytovirus vector.</title>
        <authorList>
            <person name="Catto M.A."/>
            <person name="Labadie P.E."/>
            <person name="Jacobson A.L."/>
            <person name="Kennedy G.G."/>
            <person name="Srinivasan R."/>
            <person name="Hunt B.G."/>
        </authorList>
    </citation>
    <scope>NUCLEOTIDE SEQUENCE</scope>
    <source>
        <strain evidence="5">PL_HMW_Pooled</strain>
    </source>
</reference>
<sequence>MLWDTHGAGHRAVGVAVKEIQRPSTFLDSTNPTDHSAQNKQEIYQQSTNSRRALLGDITNQCIQQHVEPLHKKLKKYEAANEEQKMLIQRLTSEKEELAQLLESLRRERDGLRNDLTLEKEHAFKAIETSRVSRMNEKAAIEKREQAFKTVELLKAENLQEKSHLENTIAKLSSSASSSLSAYHTMKQRYLAVSKVKYRLQQKFARDNYCPWLNKTQQMLLFSKSTRGVKWDPALIRTGLILKMKCGIKGYSAFVKQFPLLPSARSLQQTVQFIKFDSGLLDEIFDLLESILKEFPDVLRDCILVADEMAIAEGVRYCQSLKKFVGDSTFPTHSGRATKALLFVLAGVCKRWKVTVAVYFTNKKTDKVEKNNETGEAFKSIINQIIMKAESAGAKDKNLTTSFENPASPGSVVRILPDFIHLFKSIKAMLENNMIVNLPQDIVEKENLPSAIVSNQHIEDLMEFEENFELKVAFRLKPWNVNCKKHFSKMKVGTSRAVICHRTSVGLDLLAEEKSDPSHKTTAWFVELLNTFFELVSSRHKSMAFSHRNKVVYDKAVALVNKGSSYDYEESDGIENMLEVARAKALERANTKVFESLEELMDNVIPMVTEAELESISAWEKKVIYDMAGSVICNLKTSNITLCDACISASKHKGEEPHLYSTVTSMKEYTQLRSDNGEKRLLQIYVSQEVFKAVLTAEVTIRKFHGKVSKLKSADVVKLLVDNLMYVWTRTSIPNCHDLCRRILTFFVTSRFKEKGRKEAEDLKEAKARSNTVKQKNSKSTAQWESALQM</sequence>
<evidence type="ECO:0000256" key="2">
    <source>
        <dbReference type="SAM" id="MobiDB-lite"/>
    </source>
</evidence>
<evidence type="ECO:0000313" key="5">
    <source>
        <dbReference type="EMBL" id="KAK3920930.1"/>
    </source>
</evidence>
<evidence type="ECO:0000259" key="4">
    <source>
        <dbReference type="Pfam" id="PF21788"/>
    </source>
</evidence>
<keyword evidence="1" id="KW-0175">Coiled coil</keyword>
<feature type="coiled-coil region" evidence="1">
    <location>
        <begin position="74"/>
        <end position="122"/>
    </location>
</feature>
<evidence type="ECO:0000259" key="3">
    <source>
        <dbReference type="Pfam" id="PF21787"/>
    </source>
</evidence>
<comment type="caution">
    <text evidence="5">The sequence shown here is derived from an EMBL/GenBank/DDBJ whole genome shotgun (WGS) entry which is preliminary data.</text>
</comment>
<dbReference type="AlphaFoldDB" id="A0AAE1LIQ9"/>
<reference evidence="5" key="1">
    <citation type="submission" date="2021-07" db="EMBL/GenBank/DDBJ databases">
        <authorList>
            <person name="Catto M.A."/>
            <person name="Jacobson A."/>
            <person name="Kennedy G."/>
            <person name="Labadie P."/>
            <person name="Hunt B.G."/>
            <person name="Srinivasan R."/>
        </authorList>
    </citation>
    <scope>NUCLEOTIDE SEQUENCE</scope>
    <source>
        <strain evidence="5">PL_HMW_Pooled</strain>
        <tissue evidence="5">Head</tissue>
    </source>
</reference>
<dbReference type="Pfam" id="PF21787">
    <property type="entry name" value="TNP-like_RNaseH_N"/>
    <property type="match status" value="1"/>
</dbReference>
<feature type="compositionally biased region" description="Basic and acidic residues" evidence="2">
    <location>
        <begin position="759"/>
        <end position="768"/>
    </location>
</feature>
<protein>
    <submittedName>
        <fullName evidence="5">DNA transposase</fullName>
    </submittedName>
</protein>
<name>A0AAE1LIQ9_9NEOP</name>
<dbReference type="EMBL" id="JAHWGI010001024">
    <property type="protein sequence ID" value="KAK3920930.1"/>
    <property type="molecule type" value="Genomic_DNA"/>
</dbReference>
<evidence type="ECO:0000313" key="6">
    <source>
        <dbReference type="Proteomes" id="UP001219518"/>
    </source>
</evidence>
<feature type="compositionally biased region" description="Polar residues" evidence="2">
    <location>
        <begin position="769"/>
        <end position="790"/>
    </location>
</feature>
<organism evidence="5 6">
    <name type="scientific">Frankliniella fusca</name>
    <dbReference type="NCBI Taxonomy" id="407009"/>
    <lineage>
        <taxon>Eukaryota</taxon>
        <taxon>Metazoa</taxon>
        <taxon>Ecdysozoa</taxon>
        <taxon>Arthropoda</taxon>
        <taxon>Hexapoda</taxon>
        <taxon>Insecta</taxon>
        <taxon>Pterygota</taxon>
        <taxon>Neoptera</taxon>
        <taxon>Paraneoptera</taxon>
        <taxon>Thysanoptera</taxon>
        <taxon>Terebrantia</taxon>
        <taxon>Thripoidea</taxon>
        <taxon>Thripidae</taxon>
        <taxon>Frankliniella</taxon>
    </lineage>
</organism>
<proteinExistence type="predicted"/>
<evidence type="ECO:0000256" key="1">
    <source>
        <dbReference type="SAM" id="Coils"/>
    </source>
</evidence>
<feature type="domain" description="Transposable element P transposase-like RNase H" evidence="3">
    <location>
        <begin position="277"/>
        <end position="399"/>
    </location>
</feature>
<dbReference type="InterPro" id="IPR048365">
    <property type="entry name" value="TNP-like_RNaseH_N"/>
</dbReference>
<feature type="domain" description="Transposable element P transposase-like GTP-binding insertion" evidence="4">
    <location>
        <begin position="450"/>
        <end position="541"/>
    </location>
</feature>
<feature type="region of interest" description="Disordered" evidence="2">
    <location>
        <begin position="759"/>
        <end position="790"/>
    </location>
</feature>
<accession>A0AAE1LIQ9</accession>